<protein>
    <submittedName>
        <fullName evidence="3">Lysophospholipase L1</fullName>
    </submittedName>
</protein>
<proteinExistence type="predicted"/>
<dbReference type="PANTHER" id="PTHR43784">
    <property type="entry name" value="GDSL-LIKE LIPASE/ACYLHYDROLASE, PUTATIVE (AFU_ORTHOLOGUE AFUA_2G00820)-RELATED"/>
    <property type="match status" value="1"/>
</dbReference>
<reference evidence="4" key="1">
    <citation type="submission" date="2016-10" db="EMBL/GenBank/DDBJ databases">
        <authorList>
            <person name="Varghese N."/>
            <person name="Submissions S."/>
        </authorList>
    </citation>
    <scope>NUCLEOTIDE SEQUENCE [LARGE SCALE GENOMIC DNA]</scope>
    <source>
        <strain evidence="4">CGMCC 4.3530</strain>
    </source>
</reference>
<dbReference type="InterPro" id="IPR036514">
    <property type="entry name" value="SGNH_hydro_sf"/>
</dbReference>
<evidence type="ECO:0000256" key="1">
    <source>
        <dbReference type="SAM" id="MobiDB-lite"/>
    </source>
</evidence>
<dbReference type="AlphaFoldDB" id="A0A1H3J1A5"/>
<dbReference type="InterPro" id="IPR053140">
    <property type="entry name" value="GDSL_Rv0518-like"/>
</dbReference>
<dbReference type="OrthoDB" id="3465773at2"/>
<organism evidence="3 4">
    <name type="scientific">Saccharopolyspora shandongensis</name>
    <dbReference type="NCBI Taxonomy" id="418495"/>
    <lineage>
        <taxon>Bacteria</taxon>
        <taxon>Bacillati</taxon>
        <taxon>Actinomycetota</taxon>
        <taxon>Actinomycetes</taxon>
        <taxon>Pseudonocardiales</taxon>
        <taxon>Pseudonocardiaceae</taxon>
        <taxon>Saccharopolyspora</taxon>
    </lineage>
</organism>
<evidence type="ECO:0000313" key="4">
    <source>
        <dbReference type="Proteomes" id="UP000199529"/>
    </source>
</evidence>
<feature type="region of interest" description="Disordered" evidence="1">
    <location>
        <begin position="245"/>
        <end position="274"/>
    </location>
</feature>
<dbReference type="PANTHER" id="PTHR43784:SF2">
    <property type="entry name" value="GDSL-LIKE LIPASE_ACYLHYDROLASE, PUTATIVE (AFU_ORTHOLOGUE AFUA_2G00820)-RELATED"/>
    <property type="match status" value="1"/>
</dbReference>
<dbReference type="RefSeq" id="WP_093269268.1">
    <property type="nucleotide sequence ID" value="NZ_FNOK01000024.1"/>
</dbReference>
<dbReference type="EMBL" id="FNOK01000024">
    <property type="protein sequence ID" value="SDY33319.1"/>
    <property type="molecule type" value="Genomic_DNA"/>
</dbReference>
<dbReference type="InterPro" id="IPR013830">
    <property type="entry name" value="SGNH_hydro"/>
</dbReference>
<dbReference type="SUPFAM" id="SSF52266">
    <property type="entry name" value="SGNH hydrolase"/>
    <property type="match status" value="1"/>
</dbReference>
<dbReference type="Proteomes" id="UP000199529">
    <property type="component" value="Unassembled WGS sequence"/>
</dbReference>
<name>A0A1H3J1A5_9PSEU</name>
<dbReference type="Pfam" id="PF13472">
    <property type="entry name" value="Lipase_GDSL_2"/>
    <property type="match status" value="1"/>
</dbReference>
<dbReference type="STRING" id="418495.SAMN05216215_102488"/>
<sequence>MSRDDRTPRYSRFVALGDSQTEGLNDGDDARGYRGWADRLAEHLAVVNPNLLYANLAVRGRLAHEVRAEQLSPALAQSPDLVTVMAGVNDLIRPGFDAAAVSGHIGHMLGSLADTGATVVTFTYPDPGRRLPAGRLLTARTRDFNDRIRAAAQRHGAVVADLSAHDVTSDPRLWSGDRLHLNALGHTRLAAAVAHALELPGSDAAWSEALPAQQELPAWRVAEAELRWVAGFVGPWLVRRMLGRSSGDGREAKRPTLGPVRLPASADEPVNIEP</sequence>
<keyword evidence="4" id="KW-1185">Reference proteome</keyword>
<dbReference type="CDD" id="cd01832">
    <property type="entry name" value="SGNH_hydrolase_like_1"/>
    <property type="match status" value="1"/>
</dbReference>
<feature type="domain" description="SGNH hydrolase-type esterase" evidence="2">
    <location>
        <begin position="15"/>
        <end position="187"/>
    </location>
</feature>
<evidence type="ECO:0000259" key="2">
    <source>
        <dbReference type="Pfam" id="PF13472"/>
    </source>
</evidence>
<accession>A0A1H3J1A5</accession>
<evidence type="ECO:0000313" key="3">
    <source>
        <dbReference type="EMBL" id="SDY33319.1"/>
    </source>
</evidence>
<gene>
    <name evidence="3" type="ORF">SAMN05216215_102488</name>
</gene>
<dbReference type="Gene3D" id="3.40.50.1110">
    <property type="entry name" value="SGNH hydrolase"/>
    <property type="match status" value="1"/>
</dbReference>